<dbReference type="RefSeq" id="XP_028535285.1">
    <property type="nucleotide sequence ID" value="XM_028679586.1"/>
</dbReference>
<organism evidence="7 8">
    <name type="scientific">Plasmodium relictum</name>
    <dbReference type="NCBI Taxonomy" id="85471"/>
    <lineage>
        <taxon>Eukaryota</taxon>
        <taxon>Sar</taxon>
        <taxon>Alveolata</taxon>
        <taxon>Apicomplexa</taxon>
        <taxon>Aconoidasida</taxon>
        <taxon>Haemosporida</taxon>
        <taxon>Plasmodiidae</taxon>
        <taxon>Plasmodium</taxon>
        <taxon>Plasmodium (Haemamoeba)</taxon>
    </lineage>
</organism>
<reference evidence="7 8" key="1">
    <citation type="submission" date="2015-04" db="EMBL/GenBank/DDBJ databases">
        <authorList>
            <consortium name="Pathogen Informatics"/>
        </authorList>
    </citation>
    <scope>NUCLEOTIDE SEQUENCE [LARGE SCALE GENOMIC DNA]</scope>
    <source>
        <strain evidence="7 8">SGS1</strain>
    </source>
</reference>
<dbReference type="GeneID" id="39738931"/>
<proteinExistence type="inferred from homology"/>
<dbReference type="PANTHER" id="PTHR12606:SF153">
    <property type="entry name" value="ULP1 PROTEASE FAMILY, CARBOXY-TERMINAL DOMAIN PROTEIN"/>
    <property type="match status" value="1"/>
</dbReference>
<dbReference type="InterPro" id="IPR038765">
    <property type="entry name" value="Papain-like_cys_pep_sf"/>
</dbReference>
<evidence type="ECO:0000313" key="8">
    <source>
        <dbReference type="Proteomes" id="UP000220158"/>
    </source>
</evidence>
<dbReference type="Gene3D" id="3.40.395.10">
    <property type="entry name" value="Adenoviral Proteinase, Chain A"/>
    <property type="match status" value="1"/>
</dbReference>
<dbReference type="PANTHER" id="PTHR12606">
    <property type="entry name" value="SENTRIN/SUMO-SPECIFIC PROTEASE"/>
    <property type="match status" value="1"/>
</dbReference>
<dbReference type="SUPFAM" id="SSF54001">
    <property type="entry name" value="Cysteine proteinases"/>
    <property type="match status" value="1"/>
</dbReference>
<dbReference type="VEuPathDB" id="PlasmoDB:PRELSG_1449900"/>
<evidence type="ECO:0000256" key="3">
    <source>
        <dbReference type="ARBA" id="ARBA00022801"/>
    </source>
</evidence>
<dbReference type="Pfam" id="PF02902">
    <property type="entry name" value="Peptidase_C48"/>
    <property type="match status" value="1"/>
</dbReference>
<evidence type="ECO:0000256" key="4">
    <source>
        <dbReference type="ARBA" id="ARBA00022807"/>
    </source>
</evidence>
<dbReference type="GO" id="GO:0016929">
    <property type="term" value="F:deSUMOylase activity"/>
    <property type="evidence" value="ECO:0007669"/>
    <property type="project" value="TreeGrafter"/>
</dbReference>
<protein>
    <submittedName>
        <fullName evidence="7">Sentrin-specific protease 1, putative</fullName>
    </submittedName>
</protein>
<feature type="compositionally biased region" description="Basic and acidic residues" evidence="5">
    <location>
        <begin position="623"/>
        <end position="641"/>
    </location>
</feature>
<dbReference type="GO" id="GO:0006508">
    <property type="term" value="P:proteolysis"/>
    <property type="evidence" value="ECO:0007669"/>
    <property type="project" value="UniProtKB-KW"/>
</dbReference>
<dbReference type="KEGG" id="prel:PRELSG_1449900"/>
<evidence type="ECO:0000259" key="6">
    <source>
        <dbReference type="PROSITE" id="PS50600"/>
    </source>
</evidence>
<dbReference type="PROSITE" id="PS50600">
    <property type="entry name" value="ULP_PROTEASE"/>
    <property type="match status" value="1"/>
</dbReference>
<dbReference type="InterPro" id="IPR003653">
    <property type="entry name" value="Peptidase_C48_C"/>
</dbReference>
<keyword evidence="2 7" id="KW-0645">Protease</keyword>
<keyword evidence="3" id="KW-0378">Hydrolase</keyword>
<evidence type="ECO:0000256" key="5">
    <source>
        <dbReference type="SAM" id="MobiDB-lite"/>
    </source>
</evidence>
<name>A0A1J1HFY6_PLARL</name>
<keyword evidence="4" id="KW-0788">Thiol protease</keyword>
<evidence type="ECO:0000313" key="7">
    <source>
        <dbReference type="EMBL" id="CRH02765.1"/>
    </source>
</evidence>
<sequence length="950" mass="112652">MNRIEWNIKDLFEKDKNNNEDKTNKCSKKINYEEKNDNDSYSSSINAYKTPIMVKKTNQTSENNHYFLLKKNRNSFSENAQIYNKLNKKMNHKLANRLTIKLNSNLNKNNDSYINSGNDKTSNKFNFADKETKSSGLLWKCVKNVYTSFTTAVKKNIFINDKNLEDNHISKEKSISNNSRIINKKMKIKKYKDTILNESCIFSKRKNDLISDKYMNKNSSYDIKIIKEKNLKNGILLETNKNKNDEQETEDINKKIKNCYYDFFEDDIKNLFGYDDYEKVEYFNYNNYKNKQDIQRKHNICENTNKNNIDKYNIKRNDGSNNRYSSSSSSSEFNFNKINENDNFSYDYITSNLKDKKKKVNNLISKTNSQHSLHNLYNTDLSSNKGFFFESPGDENINKNESYYFLTEKRNGNNSSDNNIVVTNKNKDDHITQNKSNILRPYFQNNNKKCSKDNIKKKINKEYGNNDSDISVSNSIDKCIEKKIDKNFSNNKDEYFTIKKSKERENTIKCVDKCDEKNKSLESFYYENIFKKKNKEDNVINIIDDEEEYAYNELVSNCDTFENQSLKNKDQDNGYKNTENYNSFIKNNEEIKKMRNEYKSLIQLIDTFIDESLNGSDLSNSLIDKKKSNEGDREKKNINNDFNKDEDSMKIIDGIYSDNKNKYIILKYDEDSLIEALEKLRIDKKKKKVYEREEEEEEKKKITKIDKSIFYKCNKKDQYETAIFILNQKNENKVLIEKFNVPLLYSQIKCLIDTQWLNDEVINFYLSMLQEYNEQKVKNDSSYFPKIFTFSTFFFQSLSSNGCYNYCKVSRWTKRKKVDIFSFDLILIPLHVGGNHWTLGSINIKDKKIKLYDSLNMPNKNFFEYIRRYIVDEAKDKKQIDINISTWEYDKNGNSEIGAPFQENGYDCGVFTCMFAKCLSFNREFDFNQNDIKEIRLKMVYEISKGYLAF</sequence>
<dbReference type="GO" id="GO:0016926">
    <property type="term" value="P:protein desumoylation"/>
    <property type="evidence" value="ECO:0007669"/>
    <property type="project" value="TreeGrafter"/>
</dbReference>
<feature type="region of interest" description="Disordered" evidence="5">
    <location>
        <begin position="620"/>
        <end position="641"/>
    </location>
</feature>
<dbReference type="Proteomes" id="UP000220158">
    <property type="component" value="Chromosome 14"/>
</dbReference>
<dbReference type="GO" id="GO:0005634">
    <property type="term" value="C:nucleus"/>
    <property type="evidence" value="ECO:0007669"/>
    <property type="project" value="TreeGrafter"/>
</dbReference>
<dbReference type="OMA" id="NSKMESR"/>
<evidence type="ECO:0000256" key="1">
    <source>
        <dbReference type="ARBA" id="ARBA00005234"/>
    </source>
</evidence>
<keyword evidence="8" id="KW-1185">Reference proteome</keyword>
<gene>
    <name evidence="7" type="primary">SENP1</name>
    <name evidence="7" type="ORF">PRELSG_1449900</name>
</gene>
<dbReference type="OrthoDB" id="198735at2759"/>
<dbReference type="EMBL" id="LN835309">
    <property type="protein sequence ID" value="CRH02765.1"/>
    <property type="molecule type" value="Genomic_DNA"/>
</dbReference>
<comment type="similarity">
    <text evidence="1">Belongs to the peptidase C48 family.</text>
</comment>
<feature type="domain" description="Ubiquitin-like protease family profile" evidence="6">
    <location>
        <begin position="741"/>
        <end position="919"/>
    </location>
</feature>
<dbReference type="AlphaFoldDB" id="A0A1J1HFY6"/>
<accession>A0A1J1HFY6</accession>
<evidence type="ECO:0000256" key="2">
    <source>
        <dbReference type="ARBA" id="ARBA00022670"/>
    </source>
</evidence>